<organism evidence="2">
    <name type="scientific">Flexilinea flocculi</name>
    <dbReference type="NCBI Taxonomy" id="1678840"/>
    <lineage>
        <taxon>Bacteria</taxon>
        <taxon>Bacillati</taxon>
        <taxon>Chloroflexota</taxon>
        <taxon>Anaerolineae</taxon>
        <taxon>Anaerolineales</taxon>
        <taxon>Anaerolineaceae</taxon>
        <taxon>Flexilinea</taxon>
    </lineage>
</organism>
<dbReference type="AlphaFoldDB" id="A0A0S7BUU0"/>
<dbReference type="SMART" id="SM00257">
    <property type="entry name" value="LysM"/>
    <property type="match status" value="2"/>
</dbReference>
<dbReference type="STRING" id="1678840.ATC1_131331"/>
<evidence type="ECO:0000313" key="3">
    <source>
        <dbReference type="Proteomes" id="UP000053370"/>
    </source>
</evidence>
<dbReference type="EMBL" id="DF968181">
    <property type="protein sequence ID" value="GAP41345.1"/>
    <property type="molecule type" value="Genomic_DNA"/>
</dbReference>
<dbReference type="PROSITE" id="PS51782">
    <property type="entry name" value="LYSM"/>
    <property type="match status" value="2"/>
</dbReference>
<gene>
    <name evidence="2" type="ORF">ATC1_131331</name>
</gene>
<dbReference type="OrthoDB" id="9805799at2"/>
<dbReference type="InterPro" id="IPR011055">
    <property type="entry name" value="Dup_hybrid_motif"/>
</dbReference>
<dbReference type="CDD" id="cd12797">
    <property type="entry name" value="M23_peptidase"/>
    <property type="match status" value="1"/>
</dbReference>
<sequence>MIFIFMLQFIKLFMQNKKHFFLSILFVFLASFCTAGFRDISNDIYPEYIIEEGDFLSTIADRFSTSIDAILQINDIVDANSISIGDKIKIPSLKGISGILSTETLTIGETVSNICILNGMKESDLIAINQITSPTELYIGSTLMVVRDEDNQTYSSIDFFDHNQTLIEKSMIHSKNPSTFQKVNRMNGPWDIAEKQLLFANIQEDSNTIVRFISPLIDLLEIKQLPVTQGETHVVHIKSPYSLSLTGSIGDQGLNFFQDNGNQSEWYAFFGIDAMAKTGLTNFSISGSDSSQNSFAIDQKIIISENTFTDEVVEGVDAATLEDNTNQTESQTLESIKQTSLQKLWGDNVLSYPVDEPCLASGFGTRRTYNNGTYNNYHTGVDFIVCSAENLNIYAAADGQVVFAGELPIHGNHTIIDHGWGVYSTYSHQSQILVSPGQNVKRGDLIGIIGTTGRSVGPHLHFEIKINGIYVNPMTWLSKVFP</sequence>
<feature type="domain" description="LysM" evidence="1">
    <location>
        <begin position="101"/>
        <end position="145"/>
    </location>
</feature>
<reference evidence="2" key="1">
    <citation type="journal article" date="2015" name="Genome Announc.">
        <title>Draft Genome Sequence of Anaerolineae Strain TC1, a Novel Isolate from a Methanogenic Wastewater Treatment System.</title>
        <authorList>
            <person name="Matsuura N."/>
            <person name="Tourlousse D.M."/>
            <person name="Sun L."/>
            <person name="Toyonaga M."/>
            <person name="Kuroda K."/>
            <person name="Ohashi A."/>
            <person name="Cruz R."/>
            <person name="Yamaguchi T."/>
            <person name="Sekiguchi Y."/>
        </authorList>
    </citation>
    <scope>NUCLEOTIDE SEQUENCE [LARGE SCALE GENOMIC DNA]</scope>
    <source>
        <strain evidence="2">TC1</strain>
    </source>
</reference>
<dbReference type="GO" id="GO:0004222">
    <property type="term" value="F:metalloendopeptidase activity"/>
    <property type="evidence" value="ECO:0007669"/>
    <property type="project" value="TreeGrafter"/>
</dbReference>
<proteinExistence type="predicted"/>
<dbReference type="InterPro" id="IPR050570">
    <property type="entry name" value="Cell_wall_metabolism_enzyme"/>
</dbReference>
<evidence type="ECO:0000259" key="1">
    <source>
        <dbReference type="PROSITE" id="PS51782"/>
    </source>
</evidence>
<dbReference type="InterPro" id="IPR036779">
    <property type="entry name" value="LysM_dom_sf"/>
</dbReference>
<dbReference type="InterPro" id="IPR018392">
    <property type="entry name" value="LysM"/>
</dbReference>
<dbReference type="PANTHER" id="PTHR21666:SF287">
    <property type="entry name" value="CYTOPLASMIC MEMBRANE PROTEIN"/>
    <property type="match status" value="1"/>
</dbReference>
<feature type="domain" description="LysM" evidence="1">
    <location>
        <begin position="46"/>
        <end position="90"/>
    </location>
</feature>
<keyword evidence="2" id="KW-0378">Hydrolase</keyword>
<dbReference type="SUPFAM" id="SSF54106">
    <property type="entry name" value="LysM domain"/>
    <property type="match status" value="1"/>
</dbReference>
<dbReference type="Pfam" id="PF01551">
    <property type="entry name" value="Peptidase_M23"/>
    <property type="match status" value="1"/>
</dbReference>
<dbReference type="InterPro" id="IPR016047">
    <property type="entry name" value="M23ase_b-sheet_dom"/>
</dbReference>
<dbReference type="Pfam" id="PF01476">
    <property type="entry name" value="LysM"/>
    <property type="match status" value="2"/>
</dbReference>
<dbReference type="Gene3D" id="2.70.70.10">
    <property type="entry name" value="Glucose Permease (Domain IIA)"/>
    <property type="match status" value="1"/>
</dbReference>
<dbReference type="Gene3D" id="3.10.350.10">
    <property type="entry name" value="LysM domain"/>
    <property type="match status" value="1"/>
</dbReference>
<name>A0A0S7BUU0_9CHLR</name>
<accession>A0A0S7BUU0</accession>
<dbReference type="SUPFAM" id="SSF51261">
    <property type="entry name" value="Duplicated hybrid motif"/>
    <property type="match status" value="1"/>
</dbReference>
<keyword evidence="3" id="KW-1185">Reference proteome</keyword>
<protein>
    <submittedName>
        <fullName evidence="2">Murein DD-endopeptidase MepM and murein hydrolase activator NlpD, contain LysM domain</fullName>
    </submittedName>
</protein>
<evidence type="ECO:0000313" key="2">
    <source>
        <dbReference type="EMBL" id="GAP41345.1"/>
    </source>
</evidence>
<dbReference type="PANTHER" id="PTHR21666">
    <property type="entry name" value="PEPTIDASE-RELATED"/>
    <property type="match status" value="1"/>
</dbReference>
<dbReference type="CDD" id="cd00118">
    <property type="entry name" value="LysM"/>
    <property type="match status" value="1"/>
</dbReference>
<dbReference type="Proteomes" id="UP000053370">
    <property type="component" value="Unassembled WGS sequence"/>
</dbReference>